<dbReference type="SUPFAM" id="SSF54826">
    <property type="entry name" value="Enolase N-terminal domain-like"/>
    <property type="match status" value="1"/>
</dbReference>
<comment type="cofactor">
    <cofactor evidence="1">
        <name>Mg(2+)</name>
        <dbReference type="ChEBI" id="CHEBI:18420"/>
    </cofactor>
</comment>
<dbReference type="Gene3D" id="3.30.390.10">
    <property type="entry name" value="Enolase-like, N-terminal domain"/>
    <property type="match status" value="1"/>
</dbReference>
<dbReference type="InterPro" id="IPR013342">
    <property type="entry name" value="Mandelate_racemase_C"/>
</dbReference>
<dbReference type="Pfam" id="PF13378">
    <property type="entry name" value="MR_MLE_C"/>
    <property type="match status" value="1"/>
</dbReference>
<dbReference type="SFLD" id="SFLDS00001">
    <property type="entry name" value="Enolase"/>
    <property type="match status" value="1"/>
</dbReference>
<dbReference type="InterPro" id="IPR029017">
    <property type="entry name" value="Enolase-like_N"/>
</dbReference>
<feature type="domain" description="Mandelate racemase/muconate lactonizing enzyme C-terminal" evidence="4">
    <location>
        <begin position="157"/>
        <end position="255"/>
    </location>
</feature>
<dbReference type="EMBL" id="JAOCQF010000001">
    <property type="protein sequence ID" value="MCT8328892.1"/>
    <property type="molecule type" value="Genomic_DNA"/>
</dbReference>
<keyword evidence="3" id="KW-0460">Magnesium</keyword>
<organism evidence="5 6">
    <name type="scientific">Albidovulum sediminis</name>
    <dbReference type="NCBI Taxonomy" id="3066345"/>
    <lineage>
        <taxon>Bacteria</taxon>
        <taxon>Pseudomonadati</taxon>
        <taxon>Pseudomonadota</taxon>
        <taxon>Alphaproteobacteria</taxon>
        <taxon>Rhodobacterales</taxon>
        <taxon>Paracoccaceae</taxon>
        <taxon>Albidovulum</taxon>
    </lineage>
</organism>
<dbReference type="InterPro" id="IPR013341">
    <property type="entry name" value="Mandelate_racemase_N_dom"/>
</dbReference>
<comment type="caution">
    <text evidence="5">The sequence shown here is derived from an EMBL/GenBank/DDBJ whole genome shotgun (WGS) entry which is preliminary data.</text>
</comment>
<dbReference type="Pfam" id="PF02746">
    <property type="entry name" value="MR_MLE_N"/>
    <property type="match status" value="1"/>
</dbReference>
<dbReference type="SMART" id="SM00922">
    <property type="entry name" value="MR_MLE"/>
    <property type="match status" value="1"/>
</dbReference>
<evidence type="ECO:0000256" key="2">
    <source>
        <dbReference type="ARBA" id="ARBA00022723"/>
    </source>
</evidence>
<evidence type="ECO:0000259" key="4">
    <source>
        <dbReference type="SMART" id="SM00922"/>
    </source>
</evidence>
<accession>A0ABT2NJ06</accession>
<proteinExistence type="predicted"/>
<sequence length="374" mass="40002">MTSRLPDAATRSDLTVRSLNARIVKVPLRFTLGTSADVVRAVPIVLVDLHTEEGVVGRSYTFAYTDAGALAIASLLREAAELVRGQTAAPFAVGELLSRRYRLLGVTGVVRMALSTLDMALWDAQAVASGQRMCELLGVVPRAVPAYDSRGLGLMPAAPLADEALRLVEDRKLPAVKLRLGHPTLADDIASVEAVLRVLPAGVGLMVDYNQALMPVEALRRAEALDGYGLLWIEEPMRHDDYPAQAHLVERLRTPIQIGENFNGPAAMETALEAGACDCAMPDVARIGGVTGWLQGAAIAAARDVPLSSHLYPEVSLQLLCASPTAHWLEYVDWADAFLAEPLQIVDGKAMPSRGPGSGIEWDEGRIAHLPTVG</sequence>
<dbReference type="InterPro" id="IPR046945">
    <property type="entry name" value="RHMD-like"/>
</dbReference>
<gene>
    <name evidence="5" type="ORF">N5I32_05105</name>
</gene>
<dbReference type="SUPFAM" id="SSF51604">
    <property type="entry name" value="Enolase C-terminal domain-like"/>
    <property type="match status" value="1"/>
</dbReference>
<dbReference type="PANTHER" id="PTHR13794:SF58">
    <property type="entry name" value="MITOCHONDRIAL ENOLASE SUPERFAMILY MEMBER 1"/>
    <property type="match status" value="1"/>
</dbReference>
<dbReference type="PROSITE" id="PS00909">
    <property type="entry name" value="MR_MLE_2"/>
    <property type="match status" value="1"/>
</dbReference>
<name>A0ABT2NJ06_9RHOB</name>
<reference evidence="6" key="1">
    <citation type="submission" date="2023-07" db="EMBL/GenBank/DDBJ databases">
        <title>Defluviimonas sediminis sp. nov., isolated from mangrove sediment.</title>
        <authorList>
            <person name="Liu L."/>
            <person name="Li J."/>
            <person name="Huang Y."/>
            <person name="Pan J."/>
            <person name="Li M."/>
        </authorList>
    </citation>
    <scope>NUCLEOTIDE SEQUENCE [LARGE SCALE GENOMIC DNA]</scope>
    <source>
        <strain evidence="6">FT324</strain>
    </source>
</reference>
<dbReference type="InterPro" id="IPR036849">
    <property type="entry name" value="Enolase-like_C_sf"/>
</dbReference>
<dbReference type="Gene3D" id="3.20.20.120">
    <property type="entry name" value="Enolase-like C-terminal domain"/>
    <property type="match status" value="1"/>
</dbReference>
<dbReference type="PANTHER" id="PTHR13794">
    <property type="entry name" value="ENOLASE SUPERFAMILY, MANDELATE RACEMASE"/>
    <property type="match status" value="1"/>
</dbReference>
<dbReference type="InterPro" id="IPR029065">
    <property type="entry name" value="Enolase_C-like"/>
</dbReference>
<keyword evidence="2" id="KW-0479">Metal-binding</keyword>
<evidence type="ECO:0000256" key="1">
    <source>
        <dbReference type="ARBA" id="ARBA00001946"/>
    </source>
</evidence>
<dbReference type="InterPro" id="IPR018110">
    <property type="entry name" value="Mandel_Rmase/mucon_lact_enz_CS"/>
</dbReference>
<protein>
    <recommendedName>
        <fullName evidence="4">Mandelate racemase/muconate lactonizing enzyme C-terminal domain-containing protein</fullName>
    </recommendedName>
</protein>
<keyword evidence="6" id="KW-1185">Reference proteome</keyword>
<dbReference type="Proteomes" id="UP001205601">
    <property type="component" value="Unassembled WGS sequence"/>
</dbReference>
<dbReference type="RefSeq" id="WP_261494314.1">
    <property type="nucleotide sequence ID" value="NZ_JAOCQF010000001.1"/>
</dbReference>
<evidence type="ECO:0000313" key="6">
    <source>
        <dbReference type="Proteomes" id="UP001205601"/>
    </source>
</evidence>
<evidence type="ECO:0000313" key="5">
    <source>
        <dbReference type="EMBL" id="MCT8328892.1"/>
    </source>
</evidence>
<evidence type="ECO:0000256" key="3">
    <source>
        <dbReference type="ARBA" id="ARBA00022842"/>
    </source>
</evidence>